<dbReference type="Proteomes" id="UP000008068">
    <property type="component" value="Unassembled WGS sequence"/>
</dbReference>
<reference evidence="3" key="1">
    <citation type="submission" date="2011-07" db="EMBL/GenBank/DDBJ databases">
        <authorList>
            <consortium name="Caenorhabditis brenneri Sequencing and Analysis Consortium"/>
            <person name="Wilson R.K."/>
        </authorList>
    </citation>
    <scope>NUCLEOTIDE SEQUENCE [LARGE SCALE GENOMIC DNA]</scope>
    <source>
        <strain evidence="3">PB2801</strain>
    </source>
</reference>
<sequence length="348" mass="40925">MANVSKIGFPILRLPILAIFEVLSPMNPWEIINFSILSLRCTRIVKLFFRTGCKFELQLSIEPEAHITITEKRKFWWEFEFTSEKNEDNLIKYDADSETFMKYSSNILESLFNLFKHIDDLMSFENIGYLLFDMSHFQLQNDLIIQEIKDFNKPIKCFEIYSKEDVGNEVIDMLNHVKGIEHLVLSAPFSEDFELICPPNLSYLYISDSKWINLEKLLEFNSSQIALRDSASELTDLDLCAFFKSWMASESQLNLERFEIINTATRETFATVSQNIPHEEFDDSVVRKVYKLFNWKLKAINFVLYSFGTWQVFLDWFDIKRNDGTWATIYLVQNIRCPDWLTLGMVVG</sequence>
<dbReference type="Pfam" id="PF07735">
    <property type="entry name" value="FBA_2"/>
    <property type="match status" value="1"/>
</dbReference>
<proteinExistence type="predicted"/>
<dbReference type="eggNOG" id="ENOG502TJZU">
    <property type="taxonomic scope" value="Eukaryota"/>
</dbReference>
<organism evidence="3">
    <name type="scientific">Caenorhabditis brenneri</name>
    <name type="common">Nematode worm</name>
    <dbReference type="NCBI Taxonomy" id="135651"/>
    <lineage>
        <taxon>Eukaryota</taxon>
        <taxon>Metazoa</taxon>
        <taxon>Ecdysozoa</taxon>
        <taxon>Nematoda</taxon>
        <taxon>Chromadorea</taxon>
        <taxon>Rhabditida</taxon>
        <taxon>Rhabditina</taxon>
        <taxon>Rhabditomorpha</taxon>
        <taxon>Rhabditoidea</taxon>
        <taxon>Rhabditidae</taxon>
        <taxon>Peloderinae</taxon>
        <taxon>Caenorhabditis</taxon>
    </lineage>
</organism>
<dbReference type="InterPro" id="IPR012885">
    <property type="entry name" value="F-box_Sdz-33"/>
</dbReference>
<name>G0NZT1_CAEBE</name>
<dbReference type="InParanoid" id="G0NZT1"/>
<dbReference type="PANTHER" id="PTHR21503:SF8">
    <property type="entry name" value="F-BOX ASSOCIATED DOMAIN-CONTAINING PROTEIN-RELATED"/>
    <property type="match status" value="1"/>
</dbReference>
<dbReference type="OMA" id="WMASESQ"/>
<feature type="domain" description="Sdz-33 F-box" evidence="1">
    <location>
        <begin position="193"/>
        <end position="260"/>
    </location>
</feature>
<dbReference type="HOGENOM" id="CLU_028840_3_1_1"/>
<accession>G0NZT1</accession>
<evidence type="ECO:0000313" key="3">
    <source>
        <dbReference type="Proteomes" id="UP000008068"/>
    </source>
</evidence>
<dbReference type="OrthoDB" id="5842403at2759"/>
<protein>
    <recommendedName>
        <fullName evidence="1">Sdz-33 F-box domain-containing protein</fullName>
    </recommendedName>
</protein>
<gene>
    <name evidence="2" type="ORF">CAEBREN_18530</name>
</gene>
<keyword evidence="3" id="KW-1185">Reference proteome</keyword>
<dbReference type="AlphaFoldDB" id="G0NZT1"/>
<evidence type="ECO:0000259" key="1">
    <source>
        <dbReference type="Pfam" id="PF07735"/>
    </source>
</evidence>
<dbReference type="EMBL" id="GL379992">
    <property type="protein sequence ID" value="EGT41308.1"/>
    <property type="molecule type" value="Genomic_DNA"/>
</dbReference>
<evidence type="ECO:0000313" key="2">
    <source>
        <dbReference type="EMBL" id="EGT41308.1"/>
    </source>
</evidence>
<dbReference type="PANTHER" id="PTHR21503">
    <property type="entry name" value="F-BOX-CONTAINING HYPOTHETICAL PROTEIN C.ELEGANS"/>
    <property type="match status" value="1"/>
</dbReference>